<dbReference type="PANTHER" id="PTHR11699">
    <property type="entry name" value="ALDEHYDE DEHYDROGENASE-RELATED"/>
    <property type="match status" value="1"/>
</dbReference>
<dbReference type="AlphaFoldDB" id="A0A433XB11"/>
<name>A0A433XB11_9HYPH</name>
<evidence type="ECO:0000259" key="4">
    <source>
        <dbReference type="Pfam" id="PF00171"/>
    </source>
</evidence>
<accession>A0A433XB11</accession>
<dbReference type="GO" id="GO:0004030">
    <property type="term" value="F:aldehyde dehydrogenase [NAD(P)+] activity"/>
    <property type="evidence" value="ECO:0007669"/>
    <property type="project" value="UniProtKB-ARBA"/>
</dbReference>
<reference evidence="5 6" key="1">
    <citation type="journal article" date="2016" name="Int. J. Syst. Evol. Microbiol.">
        <title>Arsenicitalea aurantiaca gen. nov., sp. nov., a new member of the family Hyphomicrobiaceae, isolated from high-arsenic sediment.</title>
        <authorList>
            <person name="Mu Y."/>
            <person name="Zhou L."/>
            <person name="Zeng X.C."/>
            <person name="Liu L."/>
            <person name="Pan Y."/>
            <person name="Chen X."/>
            <person name="Wang J."/>
            <person name="Li S."/>
            <person name="Li W.J."/>
            <person name="Wang Y."/>
        </authorList>
    </citation>
    <scope>NUCLEOTIDE SEQUENCE [LARGE SCALE GENOMIC DNA]</scope>
    <source>
        <strain evidence="5 6">42-50</strain>
    </source>
</reference>
<dbReference type="NCBIfam" id="NF010000">
    <property type="entry name" value="PRK13473.1"/>
    <property type="match status" value="1"/>
</dbReference>
<evidence type="ECO:0000313" key="5">
    <source>
        <dbReference type="EMBL" id="RUT31252.1"/>
    </source>
</evidence>
<evidence type="ECO:0000256" key="1">
    <source>
        <dbReference type="ARBA" id="ARBA00023002"/>
    </source>
</evidence>
<organism evidence="5 6">
    <name type="scientific">Arsenicitalea aurantiaca</name>
    <dbReference type="NCBI Taxonomy" id="1783274"/>
    <lineage>
        <taxon>Bacteria</taxon>
        <taxon>Pseudomonadati</taxon>
        <taxon>Pseudomonadota</taxon>
        <taxon>Alphaproteobacteria</taxon>
        <taxon>Hyphomicrobiales</taxon>
        <taxon>Devosiaceae</taxon>
        <taxon>Arsenicitalea</taxon>
    </lineage>
</organism>
<protein>
    <submittedName>
        <fullName evidence="5">Aldehyde dehydrogenase family protein</fullName>
    </submittedName>
</protein>
<dbReference type="EMBL" id="RZNJ01000003">
    <property type="protein sequence ID" value="RUT31252.1"/>
    <property type="molecule type" value="Genomic_DNA"/>
</dbReference>
<evidence type="ECO:0000256" key="3">
    <source>
        <dbReference type="RuleBase" id="RU003345"/>
    </source>
</evidence>
<gene>
    <name evidence="5" type="ORF">EMQ25_10355</name>
</gene>
<feature type="active site" evidence="2">
    <location>
        <position position="251"/>
    </location>
</feature>
<comment type="caution">
    <text evidence="5">The sequence shown here is derived from an EMBL/GenBank/DDBJ whole genome shotgun (WGS) entry which is preliminary data.</text>
</comment>
<dbReference type="InterPro" id="IPR015590">
    <property type="entry name" value="Aldehyde_DH_dom"/>
</dbReference>
<dbReference type="PROSITE" id="PS00687">
    <property type="entry name" value="ALDEHYDE_DEHYDR_GLU"/>
    <property type="match status" value="1"/>
</dbReference>
<dbReference type="RefSeq" id="WP_127188498.1">
    <property type="nucleotide sequence ID" value="NZ_RZNJ01000003.1"/>
</dbReference>
<proteinExistence type="inferred from homology"/>
<dbReference type="InterPro" id="IPR029510">
    <property type="entry name" value="Ald_DH_CS_GLU"/>
</dbReference>
<evidence type="ECO:0000256" key="2">
    <source>
        <dbReference type="PROSITE-ProRule" id="PRU10007"/>
    </source>
</evidence>
<dbReference type="Gene3D" id="3.40.605.10">
    <property type="entry name" value="Aldehyde Dehydrogenase, Chain A, domain 1"/>
    <property type="match status" value="1"/>
</dbReference>
<dbReference type="Pfam" id="PF00171">
    <property type="entry name" value="Aldedh"/>
    <property type="match status" value="1"/>
</dbReference>
<keyword evidence="1 3" id="KW-0560">Oxidoreductase</keyword>
<dbReference type="Proteomes" id="UP000281547">
    <property type="component" value="Unassembled WGS sequence"/>
</dbReference>
<evidence type="ECO:0000313" key="6">
    <source>
        <dbReference type="Proteomes" id="UP000281547"/>
    </source>
</evidence>
<keyword evidence="6" id="KW-1185">Reference proteome</keyword>
<dbReference type="OrthoDB" id="9812625at2"/>
<dbReference type="InterPro" id="IPR016162">
    <property type="entry name" value="Ald_DH_N"/>
</dbReference>
<dbReference type="InterPro" id="IPR016163">
    <property type="entry name" value="Ald_DH_C"/>
</dbReference>
<dbReference type="InterPro" id="IPR016161">
    <property type="entry name" value="Ald_DH/histidinol_DH"/>
</dbReference>
<sequence length="477" mass="50339">MPEFETRLFIDGRYEAGQDAEEPAHEPARARVLANVASADAGQVDRAVEAAASAFTGWARTTPRERSRALLEIASAIERETEPLARIESRNAGKPFRFVLGGEIGNVADVFRFFGTAARNVPGIAAGDYRGAGFTSILKRDPVGVVASIAPWNYPLLMAAWKIAPAIAAGNTVVIKPSENTPLSLLPLAGLLGEILPAGVVNVIAGNGADVGARLVAHPKVRMISLTGDVRTGRAVLQAAAGESIKRTHLELGGKAPVIVAADADLDKLVGTLREASFYNAGQDCTAACRMLVANEIADAVTEKMAEMVESLVYGAPEREDVEFGPVISARQLERVTGFVERTGADGGTIVAEGRTSETAGYFHPPTLVRAPARAEIVRKEVFGPVVSITPVADMDEAVAIANGSEYGLASSVWSRDAGHALGIANQLEYGVTWVNTHGVFATEMPHGGTKNSGYGSDLSMQSLLDYTQVRHVMIAT</sequence>
<feature type="domain" description="Aldehyde dehydrogenase" evidence="4">
    <location>
        <begin position="20"/>
        <end position="473"/>
    </location>
</feature>
<dbReference type="FunFam" id="3.40.605.10:FF:000001">
    <property type="entry name" value="Aldehyde dehydrogenase 1"/>
    <property type="match status" value="1"/>
</dbReference>
<dbReference type="Gene3D" id="3.40.309.10">
    <property type="entry name" value="Aldehyde Dehydrogenase, Chain A, domain 2"/>
    <property type="match status" value="1"/>
</dbReference>
<comment type="similarity">
    <text evidence="3">Belongs to the aldehyde dehydrogenase family.</text>
</comment>
<dbReference type="SUPFAM" id="SSF53720">
    <property type="entry name" value="ALDH-like"/>
    <property type="match status" value="1"/>
</dbReference>